<evidence type="ECO:0000313" key="1">
    <source>
        <dbReference type="EMBL" id="OGC28812.1"/>
    </source>
</evidence>
<gene>
    <name evidence="1" type="ORF">A3K49_07705</name>
</gene>
<accession>A0A1F4T7S8</accession>
<dbReference type="EMBL" id="MEUG01000001">
    <property type="protein sequence ID" value="OGC28812.1"/>
    <property type="molecule type" value="Genomic_DNA"/>
</dbReference>
<name>A0A1F4T7S8_UNCSA</name>
<comment type="caution">
    <text evidence="1">The sequence shown here is derived from an EMBL/GenBank/DDBJ whole genome shotgun (WGS) entry which is preliminary data.</text>
</comment>
<reference evidence="1 2" key="1">
    <citation type="journal article" date="2016" name="Nat. Commun.">
        <title>Thousands of microbial genomes shed light on interconnected biogeochemical processes in an aquifer system.</title>
        <authorList>
            <person name="Anantharaman K."/>
            <person name="Brown C.T."/>
            <person name="Hug L.A."/>
            <person name="Sharon I."/>
            <person name="Castelle C.J."/>
            <person name="Probst A.J."/>
            <person name="Thomas B.C."/>
            <person name="Singh A."/>
            <person name="Wilkins M.J."/>
            <person name="Karaoz U."/>
            <person name="Brodie E.L."/>
            <person name="Williams K.H."/>
            <person name="Hubbard S.S."/>
            <person name="Banfield J.F."/>
        </authorList>
    </citation>
    <scope>NUCLEOTIDE SEQUENCE [LARGE SCALE GENOMIC DNA]</scope>
</reference>
<evidence type="ECO:0000313" key="2">
    <source>
        <dbReference type="Proteomes" id="UP000178602"/>
    </source>
</evidence>
<sequence>MDKIENAQENVLNLLRKECDNWVDLNELFNEVPNAKNDFTNVDDFFKNVIVPLQLKNKIDVDSKVKVPLCPQPSQSPQNAPIIRNLSSVEIIQVRIKQ</sequence>
<proteinExistence type="predicted"/>
<organism evidence="1 2">
    <name type="scientific">candidate division WOR-1 bacterium RIFOXYC12_FULL_54_18</name>
    <dbReference type="NCBI Taxonomy" id="1802584"/>
    <lineage>
        <taxon>Bacteria</taxon>
        <taxon>Bacillati</taxon>
        <taxon>Saganbacteria</taxon>
    </lineage>
</organism>
<protein>
    <submittedName>
        <fullName evidence="1">Uncharacterized protein</fullName>
    </submittedName>
</protein>
<dbReference type="AlphaFoldDB" id="A0A1F4T7S8"/>
<dbReference type="Proteomes" id="UP000178602">
    <property type="component" value="Unassembled WGS sequence"/>
</dbReference>